<dbReference type="EMBL" id="LAZR01022537">
    <property type="protein sequence ID" value="KKL81518.1"/>
    <property type="molecule type" value="Genomic_DNA"/>
</dbReference>
<keyword evidence="1" id="KW-1133">Transmembrane helix</keyword>
<feature type="transmembrane region" description="Helical" evidence="1">
    <location>
        <begin position="21"/>
        <end position="37"/>
    </location>
</feature>
<reference evidence="2" key="1">
    <citation type="journal article" date="2015" name="Nature">
        <title>Complex archaea that bridge the gap between prokaryotes and eukaryotes.</title>
        <authorList>
            <person name="Spang A."/>
            <person name="Saw J.H."/>
            <person name="Jorgensen S.L."/>
            <person name="Zaremba-Niedzwiedzka K."/>
            <person name="Martijn J."/>
            <person name="Lind A.E."/>
            <person name="van Eijk R."/>
            <person name="Schleper C."/>
            <person name="Guy L."/>
            <person name="Ettema T.J."/>
        </authorList>
    </citation>
    <scope>NUCLEOTIDE SEQUENCE</scope>
</reference>
<feature type="transmembrane region" description="Helical" evidence="1">
    <location>
        <begin position="43"/>
        <end position="61"/>
    </location>
</feature>
<comment type="caution">
    <text evidence="2">The sequence shown here is derived from an EMBL/GenBank/DDBJ whole genome shotgun (WGS) entry which is preliminary data.</text>
</comment>
<name>A0A0F9F5G5_9ZZZZ</name>
<evidence type="ECO:0000313" key="2">
    <source>
        <dbReference type="EMBL" id="KKL81518.1"/>
    </source>
</evidence>
<protein>
    <submittedName>
        <fullName evidence="2">Uncharacterized protein</fullName>
    </submittedName>
</protein>
<keyword evidence="1" id="KW-0472">Membrane</keyword>
<gene>
    <name evidence="2" type="ORF">LCGC14_1993950</name>
</gene>
<evidence type="ECO:0000256" key="1">
    <source>
        <dbReference type="SAM" id="Phobius"/>
    </source>
</evidence>
<organism evidence="2">
    <name type="scientific">marine sediment metagenome</name>
    <dbReference type="NCBI Taxonomy" id="412755"/>
    <lineage>
        <taxon>unclassified sequences</taxon>
        <taxon>metagenomes</taxon>
        <taxon>ecological metagenomes</taxon>
    </lineage>
</organism>
<dbReference type="AlphaFoldDB" id="A0A0F9F5G5"/>
<accession>A0A0F9F5G5</accession>
<keyword evidence="1" id="KW-0812">Transmembrane</keyword>
<sequence length="74" mass="8278">MKDFIQPFLDLIKTLVQPQQGTKFLITIGAMAAIYFMHSKGIATTVSDVVLAAMVTVYYVADIYHKPKKKENGQ</sequence>
<proteinExistence type="predicted"/>